<keyword evidence="10" id="KW-0998">Cell outer membrane</keyword>
<comment type="caution">
    <text evidence="14">The sequence shown here is derived from an EMBL/GenBank/DDBJ whole genome shotgun (WGS) entry which is preliminary data.</text>
</comment>
<proteinExistence type="inferred from homology"/>
<feature type="domain" description="Trimeric autotransporter adhesin YadA-like stalk" evidence="13">
    <location>
        <begin position="506"/>
        <end position="548"/>
    </location>
</feature>
<evidence type="ECO:0000256" key="6">
    <source>
        <dbReference type="ARBA" id="ARBA00022692"/>
    </source>
</evidence>
<dbReference type="EMBL" id="JAGBKN010000041">
    <property type="protein sequence ID" value="MBO1517970.1"/>
    <property type="molecule type" value="Genomic_DNA"/>
</dbReference>
<keyword evidence="6" id="KW-0812">Transmembrane</keyword>
<feature type="domain" description="Trimeric autotransporter adhesin YadA-like stalk" evidence="13">
    <location>
        <begin position="165"/>
        <end position="187"/>
    </location>
</feature>
<dbReference type="SUPFAM" id="SSF101967">
    <property type="entry name" value="Adhesin YadA, collagen-binding domain"/>
    <property type="match status" value="3"/>
</dbReference>
<evidence type="ECO:0000256" key="3">
    <source>
        <dbReference type="ARBA" id="ARBA00005848"/>
    </source>
</evidence>
<evidence type="ECO:0000256" key="9">
    <source>
        <dbReference type="ARBA" id="ARBA00023136"/>
    </source>
</evidence>
<organism evidence="14 15">
    <name type="scientific">Psychrobacter halodurans</name>
    <dbReference type="NCBI Taxonomy" id="2818439"/>
    <lineage>
        <taxon>Bacteria</taxon>
        <taxon>Pseudomonadati</taxon>
        <taxon>Pseudomonadota</taxon>
        <taxon>Gammaproteobacteria</taxon>
        <taxon>Moraxellales</taxon>
        <taxon>Moraxellaceae</taxon>
        <taxon>Psychrobacter</taxon>
    </lineage>
</organism>
<evidence type="ECO:0000256" key="10">
    <source>
        <dbReference type="ARBA" id="ARBA00023237"/>
    </source>
</evidence>
<evidence type="ECO:0000259" key="12">
    <source>
        <dbReference type="Pfam" id="PF05658"/>
    </source>
</evidence>
<comment type="similarity">
    <text evidence="3">Belongs to the autotransporter-2 (AT-2) (TC 1.B.40) family.</text>
</comment>
<evidence type="ECO:0000259" key="13">
    <source>
        <dbReference type="Pfam" id="PF05662"/>
    </source>
</evidence>
<keyword evidence="5" id="KW-1134">Transmembrane beta strand</keyword>
<dbReference type="InterPro" id="IPR005594">
    <property type="entry name" value="YadA_C"/>
</dbReference>
<dbReference type="SUPFAM" id="SSF54523">
    <property type="entry name" value="Pili subunits"/>
    <property type="match status" value="1"/>
</dbReference>
<evidence type="ECO:0000256" key="8">
    <source>
        <dbReference type="ARBA" id="ARBA00022927"/>
    </source>
</evidence>
<dbReference type="AlphaFoldDB" id="A0AAW4ISN0"/>
<evidence type="ECO:0000259" key="11">
    <source>
        <dbReference type="Pfam" id="PF03895"/>
    </source>
</evidence>
<evidence type="ECO:0000256" key="5">
    <source>
        <dbReference type="ARBA" id="ARBA00022452"/>
    </source>
</evidence>
<feature type="domain" description="Trimeric autotransporter adhesin YadA-like stalk" evidence="13">
    <location>
        <begin position="94"/>
        <end position="132"/>
    </location>
</feature>
<feature type="domain" description="Trimeric autotransporter adhesin YadA-like head" evidence="12">
    <location>
        <begin position="291"/>
        <end position="318"/>
    </location>
</feature>
<keyword evidence="15" id="KW-1185">Reference proteome</keyword>
<feature type="domain" description="Trimeric autotransporter adhesin YadA-like stalk" evidence="13">
    <location>
        <begin position="443"/>
        <end position="483"/>
    </location>
</feature>
<feature type="non-terminal residue" evidence="14">
    <location>
        <position position="1"/>
    </location>
</feature>
<feature type="domain" description="Trimeric autotransporter adhesin YadA-like head" evidence="12">
    <location>
        <begin position="322"/>
        <end position="345"/>
    </location>
</feature>
<evidence type="ECO:0000313" key="15">
    <source>
        <dbReference type="Proteomes" id="UP000664161"/>
    </source>
</evidence>
<dbReference type="InterPro" id="IPR011049">
    <property type="entry name" value="Serralysin-like_metalloprot_C"/>
</dbReference>
<evidence type="ECO:0000313" key="14">
    <source>
        <dbReference type="EMBL" id="MBO1517970.1"/>
    </source>
</evidence>
<dbReference type="Pfam" id="PF05662">
    <property type="entry name" value="YadA_stalk"/>
    <property type="match status" value="5"/>
</dbReference>
<evidence type="ECO:0000256" key="7">
    <source>
        <dbReference type="ARBA" id="ARBA00022729"/>
    </source>
</evidence>
<sequence>IAVDSVTTGNTVTNSDGVKVDDGAGNATTITTAGTSVTDGTSTSNYGADGFTVTDATGNSSIFNQGGLSFTDTQGDVTGPSITASGIDAGGSTITNLKDGINAGDAVNKGQLDAITGNITAGGVQYDRNTDDTVNYDQVSFAGTPAIVGKDDNDNDIVVSGGTTLTNVANGINASDAVNKSQLDSVTKVKVFDKNGDEVTVNLADQVVNNNVNNNDLESLFLTYNKEGQEVTDRLTIGETVQKMNTEGVKFAHTNASSQSKGDIANGVTNDSSAGGLDSTAIGVNAIIEAGADSTVALGHDTFASADATNSVVIGKGSEVAGESSIAIGDGAQALGNQSISIGTGNVVNGDNSGAFGDPSIINGSNSYSVGNNNTINSNDTFVFGNNVTQTVEGSVVLGTGSAAMTGAGIAGFGAVSNAAIAATTSTTGAVAVGDAANNVYRQVTGVAAGTADSDAVNVSQLKAVSDALGDSNEALSNAAVQYDKNPDDTVNKGSITLGGAAGTTITNVKGGSIAAGSTDAINGGQLHNLGSDVAGIIGGDATYDANGNLTANNIGGTGKGNISDAIASINQGNAQANEDIQVNADNIQANTDRLDTGLSFGADTGDNINKPIGDSSALKFEGGNNITTSATGDGIKFDLNGNISVDSVTADSVTTGNTTVSNNGITIKEGPSMTTDGINAGDKTITGVADGIEVNDAVNLGQLNALDGKLSNSVNELGYKINEVEDDANAGISAAMAMSSLPQAYIPGKSMVGGGIATYNGQSAVAIGVSKVSDNGRWVIKVNGTADTQGNAGGAVGAGFHF</sequence>
<gene>
    <name evidence="14" type="ORF">J3491_11590</name>
</gene>
<keyword evidence="4" id="KW-0813">Transport</keyword>
<dbReference type="CDD" id="cd12820">
    <property type="entry name" value="LbR_YadA-like"/>
    <property type="match status" value="1"/>
</dbReference>
<dbReference type="Gene3D" id="6.10.250.2040">
    <property type="match status" value="2"/>
</dbReference>
<dbReference type="Pfam" id="PF05658">
    <property type="entry name" value="YadA_head"/>
    <property type="match status" value="2"/>
</dbReference>
<reference evidence="14 15" key="1">
    <citation type="submission" date="2021-03" db="EMBL/GenBank/DDBJ databases">
        <authorList>
            <person name="Shang D.-D."/>
            <person name="Du Z.-J."/>
            <person name="Chen G.-J."/>
        </authorList>
    </citation>
    <scope>NUCLEOTIDE SEQUENCE [LARGE SCALE GENOMIC DNA]</scope>
    <source>
        <strain evidence="14 15">F2608</strain>
    </source>
</reference>
<name>A0AAW4ISN0_9GAMM</name>
<keyword evidence="7" id="KW-0732">Signal</keyword>
<keyword evidence="9" id="KW-0472">Membrane</keyword>
<feature type="domain" description="Trimeric autotransporter adhesin YadA-like C-terminal membrane anchor" evidence="11">
    <location>
        <begin position="743"/>
        <end position="803"/>
    </location>
</feature>
<dbReference type="GO" id="GO:0009279">
    <property type="term" value="C:cell outer membrane"/>
    <property type="evidence" value="ECO:0007669"/>
    <property type="project" value="UniProtKB-SubCell"/>
</dbReference>
<dbReference type="GO" id="GO:0015031">
    <property type="term" value="P:protein transport"/>
    <property type="evidence" value="ECO:0007669"/>
    <property type="project" value="UniProtKB-KW"/>
</dbReference>
<dbReference type="Gene3D" id="3.30.1300.30">
    <property type="entry name" value="GSPII I/J protein-like"/>
    <property type="match status" value="1"/>
</dbReference>
<evidence type="ECO:0000256" key="2">
    <source>
        <dbReference type="ARBA" id="ARBA00004442"/>
    </source>
</evidence>
<dbReference type="Gene3D" id="2.20.70.140">
    <property type="match status" value="1"/>
</dbReference>
<dbReference type="InterPro" id="IPR045584">
    <property type="entry name" value="Pilin-like"/>
</dbReference>
<dbReference type="Proteomes" id="UP000664161">
    <property type="component" value="Unassembled WGS sequence"/>
</dbReference>
<dbReference type="Gene3D" id="1.20.5.170">
    <property type="match status" value="1"/>
</dbReference>
<dbReference type="Gene3D" id="2.150.10.10">
    <property type="entry name" value="Serralysin-like metalloprotease, C-terminal"/>
    <property type="match status" value="1"/>
</dbReference>
<comment type="subcellular location">
    <subcellularLocation>
        <location evidence="2">Cell outer membrane</location>
    </subcellularLocation>
    <subcellularLocation>
        <location evidence="1">Cell surface</location>
    </subcellularLocation>
</comment>
<evidence type="ECO:0000256" key="1">
    <source>
        <dbReference type="ARBA" id="ARBA00004241"/>
    </source>
</evidence>
<protein>
    <submittedName>
        <fullName evidence="14">YadA-like family protein</fullName>
    </submittedName>
</protein>
<dbReference type="Pfam" id="PF03895">
    <property type="entry name" value="YadA_anchor"/>
    <property type="match status" value="1"/>
</dbReference>
<feature type="domain" description="Trimeric autotransporter adhesin YadA-like stalk" evidence="13">
    <location>
        <begin position="686"/>
        <end position="723"/>
    </location>
</feature>
<dbReference type="InterPro" id="IPR008635">
    <property type="entry name" value="Coiled_stalk_dom"/>
</dbReference>
<evidence type="ECO:0000256" key="4">
    <source>
        <dbReference type="ARBA" id="ARBA00022448"/>
    </source>
</evidence>
<keyword evidence="8" id="KW-0653">Protein transport</keyword>
<dbReference type="InterPro" id="IPR008640">
    <property type="entry name" value="Adhesin_Head_dom"/>
</dbReference>
<dbReference type="GO" id="GO:0009986">
    <property type="term" value="C:cell surface"/>
    <property type="evidence" value="ECO:0007669"/>
    <property type="project" value="UniProtKB-SubCell"/>
</dbReference>
<accession>A0AAW4ISN0</accession>